<name>A0A813JND3_POLGL</name>
<sequence>MDLQLAVPLPLAFRSHRITLHRDPCRPAVGAAPASEPWLLVQRRAGRSQLWSLAGASSNNNTNNNKNDKNNISTTTAVAAAAVGLAAQRCRGRTRRLLRCQAEPEKSAAGIPAAVGVPDGRSFRVFEDDAAVGDYICARVSELAMSAIASKGAFSMSIGSGTTVAPLQALKSSGDVDFSRVHIFFGNDRTTGDNSGKCFEGAKAFTDACGIPPENVHPIGSGEPAAVAERYEALIRDMPSQVVGRCERNGFPALDLVLLGTGADGHTASLYPDSSQVLQSPCSRLIVPAEGKGGVTASIDYFQSARNVILSATKASQAEMVALALGNAHAASNTQCPAGMISAGTGTNVQWLVSKSSVSLLLGSS</sequence>
<dbReference type="InterPro" id="IPR006148">
    <property type="entry name" value="Glc/Gal-6P_isomerase"/>
</dbReference>
<gene>
    <name evidence="2" type="ORF">PGLA2088_LOCUS24581</name>
</gene>
<protein>
    <recommendedName>
        <fullName evidence="1">Glucosamine/galactosamine-6-phosphate isomerase domain-containing protein</fullName>
    </recommendedName>
</protein>
<reference evidence="2" key="1">
    <citation type="submission" date="2021-02" db="EMBL/GenBank/DDBJ databases">
        <authorList>
            <person name="Dougan E. K."/>
            <person name="Rhodes N."/>
            <person name="Thang M."/>
            <person name="Chan C."/>
        </authorList>
    </citation>
    <scope>NUCLEOTIDE SEQUENCE</scope>
</reference>
<accession>A0A813JND3</accession>
<organism evidence="2 3">
    <name type="scientific">Polarella glacialis</name>
    <name type="common">Dinoflagellate</name>
    <dbReference type="NCBI Taxonomy" id="89957"/>
    <lineage>
        <taxon>Eukaryota</taxon>
        <taxon>Sar</taxon>
        <taxon>Alveolata</taxon>
        <taxon>Dinophyceae</taxon>
        <taxon>Suessiales</taxon>
        <taxon>Suessiaceae</taxon>
        <taxon>Polarella</taxon>
    </lineage>
</organism>
<dbReference type="InterPro" id="IPR037171">
    <property type="entry name" value="NagB/RpiA_transferase-like"/>
</dbReference>
<dbReference type="PANTHER" id="PTHR11054:SF0">
    <property type="entry name" value="6-PHOSPHOGLUCONOLACTONASE"/>
    <property type="match status" value="1"/>
</dbReference>
<comment type="caution">
    <text evidence="2">The sequence shown here is derived from an EMBL/GenBank/DDBJ whole genome shotgun (WGS) entry which is preliminary data.</text>
</comment>
<dbReference type="PANTHER" id="PTHR11054">
    <property type="entry name" value="6-PHOSPHOGLUCONOLACTONASE"/>
    <property type="match status" value="1"/>
</dbReference>
<dbReference type="Gene3D" id="3.40.50.1360">
    <property type="match status" value="1"/>
</dbReference>
<dbReference type="InterPro" id="IPR039104">
    <property type="entry name" value="6PGL"/>
</dbReference>
<dbReference type="AlphaFoldDB" id="A0A813JND3"/>
<dbReference type="GO" id="GO:0005975">
    <property type="term" value="P:carbohydrate metabolic process"/>
    <property type="evidence" value="ECO:0007669"/>
    <property type="project" value="InterPro"/>
</dbReference>
<dbReference type="SUPFAM" id="SSF100950">
    <property type="entry name" value="NagB/RpiA/CoA transferase-like"/>
    <property type="match status" value="1"/>
</dbReference>
<evidence type="ECO:0000259" key="1">
    <source>
        <dbReference type="Pfam" id="PF01182"/>
    </source>
</evidence>
<dbReference type="Proteomes" id="UP000626109">
    <property type="component" value="Unassembled WGS sequence"/>
</dbReference>
<evidence type="ECO:0000313" key="3">
    <source>
        <dbReference type="Proteomes" id="UP000626109"/>
    </source>
</evidence>
<dbReference type="Pfam" id="PF01182">
    <property type="entry name" value="Glucosamine_iso"/>
    <property type="match status" value="1"/>
</dbReference>
<proteinExistence type="predicted"/>
<evidence type="ECO:0000313" key="2">
    <source>
        <dbReference type="EMBL" id="CAE8685659.1"/>
    </source>
</evidence>
<feature type="domain" description="Glucosamine/galactosamine-6-phosphate isomerase" evidence="1">
    <location>
        <begin position="128"/>
        <end position="346"/>
    </location>
</feature>
<dbReference type="EMBL" id="CAJNNW010026471">
    <property type="protein sequence ID" value="CAE8685659.1"/>
    <property type="molecule type" value="Genomic_DNA"/>
</dbReference>